<feature type="compositionally biased region" description="Polar residues" evidence="1">
    <location>
        <begin position="69"/>
        <end position="79"/>
    </location>
</feature>
<dbReference type="AlphaFoldDB" id="Q4RAF6"/>
<dbReference type="OrthoDB" id="377733at2759"/>
<evidence type="ECO:0000313" key="2">
    <source>
        <dbReference type="EMBL" id="CAG14627.1"/>
    </source>
</evidence>
<protein>
    <submittedName>
        <fullName evidence="2">Chromosome undetermined SCAF23775, whole genome shotgun sequence</fullName>
    </submittedName>
</protein>
<reference evidence="2" key="1">
    <citation type="journal article" date="2004" name="Nature">
        <title>Genome duplication in the teleost fish Tetraodon nigroviridis reveals the early vertebrate proto-karyotype.</title>
        <authorList>
            <person name="Jaillon O."/>
            <person name="Aury J.-M."/>
            <person name="Brunet F."/>
            <person name="Petit J.-L."/>
            <person name="Stange-Thomann N."/>
            <person name="Mauceli E."/>
            <person name="Bouneau L."/>
            <person name="Fischer C."/>
            <person name="Ozouf-Costaz C."/>
            <person name="Bernot A."/>
            <person name="Nicaud S."/>
            <person name="Jaffe D."/>
            <person name="Fisher S."/>
            <person name="Lutfalla G."/>
            <person name="Dossat C."/>
            <person name="Segurens B."/>
            <person name="Dasilva C."/>
            <person name="Salanoubat M."/>
            <person name="Levy M."/>
            <person name="Boudet N."/>
            <person name="Castellano S."/>
            <person name="Anthouard V."/>
            <person name="Jubin C."/>
            <person name="Castelli V."/>
            <person name="Katinka M."/>
            <person name="Vacherie B."/>
            <person name="Biemont C."/>
            <person name="Skalli Z."/>
            <person name="Cattolico L."/>
            <person name="Poulain J."/>
            <person name="De Berardinis V."/>
            <person name="Cruaud C."/>
            <person name="Duprat S."/>
            <person name="Brottier P."/>
            <person name="Coutanceau J.-P."/>
            <person name="Gouzy J."/>
            <person name="Parra G."/>
            <person name="Lardier G."/>
            <person name="Chapple C."/>
            <person name="McKernan K.J."/>
            <person name="McEwan P."/>
            <person name="Bosak S."/>
            <person name="Kellis M."/>
            <person name="Volff J.-N."/>
            <person name="Guigo R."/>
            <person name="Zody M.C."/>
            <person name="Mesirov J."/>
            <person name="Lindblad-Toh K."/>
            <person name="Birren B."/>
            <person name="Nusbaum C."/>
            <person name="Kahn D."/>
            <person name="Robinson-Rechavi M."/>
            <person name="Laudet V."/>
            <person name="Schachter V."/>
            <person name="Quetier F."/>
            <person name="Saurin W."/>
            <person name="Scarpelli C."/>
            <person name="Wincker P."/>
            <person name="Lander E.S."/>
            <person name="Weissenbach J."/>
            <person name="Roest Crollius H."/>
        </authorList>
    </citation>
    <scope>NUCLEOTIDE SEQUENCE [LARGE SCALE GENOMIC DNA]</scope>
</reference>
<accession>Q4RAF6</accession>
<gene>
    <name evidence="2" type="ORF">GSTENG00038399001</name>
</gene>
<proteinExistence type="predicted"/>
<reference evidence="2" key="2">
    <citation type="submission" date="2004-02" db="EMBL/GenBank/DDBJ databases">
        <authorList>
            <consortium name="Genoscope"/>
            <consortium name="Whitehead Institute Centre for Genome Research"/>
        </authorList>
    </citation>
    <scope>NUCLEOTIDE SEQUENCE</scope>
</reference>
<feature type="non-terminal residue" evidence="2">
    <location>
        <position position="1"/>
    </location>
</feature>
<feature type="region of interest" description="Disordered" evidence="1">
    <location>
        <begin position="1"/>
        <end position="23"/>
    </location>
</feature>
<evidence type="ECO:0000256" key="1">
    <source>
        <dbReference type="SAM" id="MobiDB-lite"/>
    </source>
</evidence>
<feature type="region of interest" description="Disordered" evidence="1">
    <location>
        <begin position="45"/>
        <end position="79"/>
    </location>
</feature>
<organism evidence="2">
    <name type="scientific">Tetraodon nigroviridis</name>
    <name type="common">Spotted green pufferfish</name>
    <name type="synonym">Chelonodon nigroviridis</name>
    <dbReference type="NCBI Taxonomy" id="99883"/>
    <lineage>
        <taxon>Eukaryota</taxon>
        <taxon>Metazoa</taxon>
        <taxon>Chordata</taxon>
        <taxon>Craniata</taxon>
        <taxon>Vertebrata</taxon>
        <taxon>Euteleostomi</taxon>
        <taxon>Actinopterygii</taxon>
        <taxon>Neopterygii</taxon>
        <taxon>Teleostei</taxon>
        <taxon>Neoteleostei</taxon>
        <taxon>Acanthomorphata</taxon>
        <taxon>Eupercaria</taxon>
        <taxon>Tetraodontiformes</taxon>
        <taxon>Tetradontoidea</taxon>
        <taxon>Tetraodontidae</taxon>
        <taxon>Tetraodon</taxon>
    </lineage>
</organism>
<feature type="compositionally biased region" description="Polar residues" evidence="1">
    <location>
        <begin position="1"/>
        <end position="17"/>
    </location>
</feature>
<dbReference type="KEGG" id="tng:GSTEN00038399G001"/>
<feature type="non-terminal residue" evidence="2">
    <location>
        <position position="79"/>
    </location>
</feature>
<sequence length="79" mass="8640">GNTSGSTLSRRTQTTGPKVRKTVSSRIQEAVKAIALCHNVTPVYELHTSGNGETESTEADQEFRDENRTYQASSPDEVN</sequence>
<dbReference type="EMBL" id="CAAE01023775">
    <property type="protein sequence ID" value="CAG14627.1"/>
    <property type="molecule type" value="Genomic_DNA"/>
</dbReference>
<name>Q4RAF6_TETNG</name>